<reference evidence="7" key="2">
    <citation type="submission" date="2016-06" db="UniProtKB">
        <authorList>
            <consortium name="WormBaseParasite"/>
        </authorList>
    </citation>
    <scope>IDENTIFICATION</scope>
</reference>
<dbReference type="InterPro" id="IPR033690">
    <property type="entry name" value="Adenylat_kinase_CS"/>
</dbReference>
<sequence length="185" mass="20699">MGPKLRMKHNKRASPRGCEPPPHSHLPAPSGDLLRNEVNSGSELGKQLKETMDAGGLVPLDKVLAIVKAAMLKECETSKGFLIDGYPREVIQGQQFEQEIQSPVLVIYFEASEATLVKRLMGRGRSDDNADTIKNRLRNFVESTKPVVEYYEKQGKLVKIVAESSVENIFAEVSKHLKERIKRSE</sequence>
<dbReference type="WBParaSite" id="GPLIN_001254700">
    <property type="protein sequence ID" value="GPLIN_001254700"/>
    <property type="gene ID" value="GPLIN_001254700"/>
</dbReference>
<evidence type="ECO:0000256" key="3">
    <source>
        <dbReference type="ARBA" id="ARBA00022777"/>
    </source>
</evidence>
<comment type="similarity">
    <text evidence="4">Belongs to the adenylate kinase family.</text>
</comment>
<protein>
    <submittedName>
        <fullName evidence="7">Adenylate kinase</fullName>
    </submittedName>
</protein>
<dbReference type="InterPro" id="IPR027417">
    <property type="entry name" value="P-loop_NTPase"/>
</dbReference>
<name>A0A183CI41_GLOPA</name>
<keyword evidence="1 4" id="KW-0808">Transferase</keyword>
<reference evidence="6" key="1">
    <citation type="submission" date="2014-05" db="EMBL/GenBank/DDBJ databases">
        <title>The genome and life-stage specific transcriptomes of Globodera pallida elucidate key aspects of plant parasitism by a cyst nematode.</title>
        <authorList>
            <person name="Cotton J.A."/>
            <person name="Lilley C.J."/>
            <person name="Jones L.M."/>
            <person name="Kikuchi T."/>
            <person name="Reid A.J."/>
            <person name="Thorpe P."/>
            <person name="Tsai I.J."/>
            <person name="Beasley H."/>
            <person name="Blok V."/>
            <person name="Cock P.J.A."/>
            <person name="Van den Akker S.E."/>
            <person name="Holroyd N."/>
            <person name="Hunt M."/>
            <person name="Mantelin S."/>
            <person name="Naghra H."/>
            <person name="Pain A."/>
            <person name="Palomares-Rius J.E."/>
            <person name="Zarowiecki M."/>
            <person name="Berriman M."/>
            <person name="Jones J.T."/>
            <person name="Urwin P.E."/>
        </authorList>
    </citation>
    <scope>NUCLEOTIDE SEQUENCE [LARGE SCALE GENOMIC DNA]</scope>
    <source>
        <strain evidence="6">Lindley</strain>
    </source>
</reference>
<dbReference type="GO" id="GO:0019205">
    <property type="term" value="F:nucleobase-containing compound kinase activity"/>
    <property type="evidence" value="ECO:0007669"/>
    <property type="project" value="InterPro"/>
</dbReference>
<accession>A0A183CI41</accession>
<keyword evidence="3 4" id="KW-0418">Kinase</keyword>
<keyword evidence="2" id="KW-0547">Nucleotide-binding</keyword>
<evidence type="ECO:0000256" key="1">
    <source>
        <dbReference type="ARBA" id="ARBA00022679"/>
    </source>
</evidence>
<dbReference type="PROSITE" id="PS00113">
    <property type="entry name" value="ADENYLATE_KINASE"/>
    <property type="match status" value="1"/>
</dbReference>
<dbReference type="PANTHER" id="PTHR23359">
    <property type="entry name" value="NUCLEOTIDE KINASE"/>
    <property type="match status" value="1"/>
</dbReference>
<evidence type="ECO:0000256" key="2">
    <source>
        <dbReference type="ARBA" id="ARBA00022741"/>
    </source>
</evidence>
<dbReference type="Proteomes" id="UP000050741">
    <property type="component" value="Unassembled WGS sequence"/>
</dbReference>
<dbReference type="Gene3D" id="3.40.50.300">
    <property type="entry name" value="P-loop containing nucleotide triphosphate hydrolases"/>
    <property type="match status" value="1"/>
</dbReference>
<feature type="compositionally biased region" description="Basic residues" evidence="5">
    <location>
        <begin position="1"/>
        <end position="14"/>
    </location>
</feature>
<organism evidence="6 7">
    <name type="scientific">Globodera pallida</name>
    <name type="common">Potato cyst nematode worm</name>
    <name type="synonym">Heterodera pallida</name>
    <dbReference type="NCBI Taxonomy" id="36090"/>
    <lineage>
        <taxon>Eukaryota</taxon>
        <taxon>Metazoa</taxon>
        <taxon>Ecdysozoa</taxon>
        <taxon>Nematoda</taxon>
        <taxon>Chromadorea</taxon>
        <taxon>Rhabditida</taxon>
        <taxon>Tylenchina</taxon>
        <taxon>Tylenchomorpha</taxon>
        <taxon>Tylenchoidea</taxon>
        <taxon>Heteroderidae</taxon>
        <taxon>Heteroderinae</taxon>
        <taxon>Globodera</taxon>
    </lineage>
</organism>
<evidence type="ECO:0000313" key="6">
    <source>
        <dbReference type="Proteomes" id="UP000050741"/>
    </source>
</evidence>
<dbReference type="InterPro" id="IPR000850">
    <property type="entry name" value="Adenylat/UMP-CMP_kin"/>
</dbReference>
<evidence type="ECO:0000256" key="5">
    <source>
        <dbReference type="SAM" id="MobiDB-lite"/>
    </source>
</evidence>
<keyword evidence="6" id="KW-1185">Reference proteome</keyword>
<dbReference type="AlphaFoldDB" id="A0A183CI41"/>
<dbReference type="PRINTS" id="PR00094">
    <property type="entry name" value="ADENYLTKNASE"/>
</dbReference>
<dbReference type="GO" id="GO:0005524">
    <property type="term" value="F:ATP binding"/>
    <property type="evidence" value="ECO:0007669"/>
    <property type="project" value="InterPro"/>
</dbReference>
<evidence type="ECO:0000256" key="4">
    <source>
        <dbReference type="RuleBase" id="RU003330"/>
    </source>
</evidence>
<dbReference type="GO" id="GO:0006139">
    <property type="term" value="P:nucleobase-containing compound metabolic process"/>
    <property type="evidence" value="ECO:0007669"/>
    <property type="project" value="InterPro"/>
</dbReference>
<evidence type="ECO:0000313" key="7">
    <source>
        <dbReference type="WBParaSite" id="GPLIN_001254700"/>
    </source>
</evidence>
<proteinExistence type="inferred from homology"/>
<dbReference type="Pfam" id="PF00406">
    <property type="entry name" value="ADK"/>
    <property type="match status" value="1"/>
</dbReference>
<feature type="region of interest" description="Disordered" evidence="5">
    <location>
        <begin position="1"/>
        <end position="30"/>
    </location>
</feature>
<dbReference type="CDD" id="cd01428">
    <property type="entry name" value="ADK"/>
    <property type="match status" value="1"/>
</dbReference>
<dbReference type="HAMAP" id="MF_00235">
    <property type="entry name" value="Adenylate_kinase_Adk"/>
    <property type="match status" value="1"/>
</dbReference>
<dbReference type="SUPFAM" id="SSF52540">
    <property type="entry name" value="P-loop containing nucleoside triphosphate hydrolases"/>
    <property type="match status" value="1"/>
</dbReference>